<protein>
    <submittedName>
        <fullName evidence="1">Mu-like prophage I protein</fullName>
    </submittedName>
</protein>
<gene>
    <name evidence="1" type="ORF">SAMN04488021_1813</name>
</gene>
<dbReference type="PIRSF" id="PIRSF016624">
    <property type="entry name" value="Mu_prophg_I"/>
    <property type="match status" value="1"/>
</dbReference>
<proteinExistence type="predicted"/>
<dbReference type="EMBL" id="FOPU01000081">
    <property type="protein sequence ID" value="SFI11722.1"/>
    <property type="molecule type" value="Genomic_DNA"/>
</dbReference>
<dbReference type="OrthoDB" id="7306769at2"/>
<dbReference type="AlphaFoldDB" id="A0A1I3FKS0"/>
<dbReference type="InterPro" id="IPR012106">
    <property type="entry name" value="Phage_Mu_Gp1"/>
</dbReference>
<dbReference type="STRING" id="34004.SAMN04488021_1813"/>
<organism evidence="1 2">
    <name type="scientific">Paracoccus aminovorans</name>
    <dbReference type="NCBI Taxonomy" id="34004"/>
    <lineage>
        <taxon>Bacteria</taxon>
        <taxon>Pseudomonadati</taxon>
        <taxon>Pseudomonadota</taxon>
        <taxon>Alphaproteobacteria</taxon>
        <taxon>Rhodobacterales</taxon>
        <taxon>Paracoccaceae</taxon>
        <taxon>Paracoccus</taxon>
    </lineage>
</organism>
<evidence type="ECO:0000313" key="2">
    <source>
        <dbReference type="Proteomes" id="UP000183635"/>
    </source>
</evidence>
<dbReference type="RefSeq" id="WP_074971289.1">
    <property type="nucleotide sequence ID" value="NZ_CBCRYP010000096.1"/>
</dbReference>
<evidence type="ECO:0000313" key="1">
    <source>
        <dbReference type="EMBL" id="SFI11722.1"/>
    </source>
</evidence>
<keyword evidence="2" id="KW-1185">Reference proteome</keyword>
<reference evidence="1 2" key="1">
    <citation type="submission" date="2016-10" db="EMBL/GenBank/DDBJ databases">
        <authorList>
            <person name="de Groot N.N."/>
        </authorList>
    </citation>
    <scope>NUCLEOTIDE SEQUENCE [LARGE SCALE GENOMIC DNA]</scope>
    <source>
        <strain evidence="1 2">DSM 8537</strain>
    </source>
</reference>
<dbReference type="Pfam" id="PF10123">
    <property type="entry name" value="Mu-like_Pro"/>
    <property type="match status" value="1"/>
</dbReference>
<name>A0A1I3FKS0_9RHOB</name>
<dbReference type="Proteomes" id="UP000183635">
    <property type="component" value="Unassembled WGS sequence"/>
</dbReference>
<sequence>MNDPIEFAVDLALTAEGQAPEWVHLLPLGRFAARDGRVFDNSDPEALIATFGARAVDLPIDYEHQNDRPEARLNGPVPAAGWVKELMRRADGIWGRVEWTARAREMIANREYRYLSPAIKYLKAGGKVTMIKGAGLVHSPALHLTALAEESQDDNRPSIAAQVVAEALGLAPDASEADILDLLQRLRDMLGRVTGAKGAVAQLAELDVIARGLGQENRMPRYAEGEPDPARFVPAETLQAVLTERNEAQAVLREQNAKTRVDDAFARGYLSPAMRDWAMALCMSDQPSFDLFIEKSIPPFVYLFKPVITSAMPPGFAQHGGAAIRSAEEIAICEQLGLKPGSLLD</sequence>
<accession>A0A1I3FKS0</accession>